<protein>
    <submittedName>
        <fullName evidence="1">Uncharacterized protein</fullName>
    </submittedName>
</protein>
<evidence type="ECO:0000313" key="2">
    <source>
        <dbReference type="Proteomes" id="UP001144341"/>
    </source>
</evidence>
<proteinExistence type="predicted"/>
<organism evidence="1 2">
    <name type="scientific">Pedobacter rhodius</name>
    <dbReference type="NCBI Taxonomy" id="3004098"/>
    <lineage>
        <taxon>Bacteria</taxon>
        <taxon>Pseudomonadati</taxon>
        <taxon>Bacteroidota</taxon>
        <taxon>Sphingobacteriia</taxon>
        <taxon>Sphingobacteriales</taxon>
        <taxon>Sphingobacteriaceae</taxon>
        <taxon>Pedobacter</taxon>
    </lineage>
</organism>
<reference evidence="1" key="1">
    <citation type="submission" date="2022-12" db="EMBL/GenBank/DDBJ databases">
        <title>Genome sequence of SJ11.</title>
        <authorList>
            <person name="Woo H."/>
        </authorList>
    </citation>
    <scope>NUCLEOTIDE SEQUENCE</scope>
    <source>
        <strain evidence="1">SJ11</strain>
    </source>
</reference>
<gene>
    <name evidence="1" type="ORF">O0931_09365</name>
</gene>
<dbReference type="EMBL" id="JAPWGL010000002">
    <property type="protein sequence ID" value="MCZ4223505.1"/>
    <property type="molecule type" value="Genomic_DNA"/>
</dbReference>
<dbReference type="RefSeq" id="WP_269415296.1">
    <property type="nucleotide sequence ID" value="NZ_JAPWGL010000002.1"/>
</dbReference>
<name>A0ABT4KX42_9SPHI</name>
<dbReference type="Proteomes" id="UP001144341">
    <property type="component" value="Unassembled WGS sequence"/>
</dbReference>
<sequence length="163" mass="18830">MQGLDKYRKELPTLTMKVILNYVIGQGKAVETYQLVNYLESEGWHVLSGGYLIGRLQKVNNAWLSTIPNSLNQKRLFEIGSFIDAQNFDHISLKIKNHWATYIQEVIMQSDSAYLVICLKNINFGRFKLLFISFIGDLVEVPWPVGFKVYNSDFSDEFLIEVK</sequence>
<comment type="caution">
    <text evidence="1">The sequence shown here is derived from an EMBL/GenBank/DDBJ whole genome shotgun (WGS) entry which is preliminary data.</text>
</comment>
<keyword evidence="2" id="KW-1185">Reference proteome</keyword>
<evidence type="ECO:0000313" key="1">
    <source>
        <dbReference type="EMBL" id="MCZ4223505.1"/>
    </source>
</evidence>
<accession>A0ABT4KX42</accession>